<keyword evidence="2" id="KW-1185">Reference proteome</keyword>
<protein>
    <submittedName>
        <fullName evidence="1">Uncharacterized protein</fullName>
    </submittedName>
</protein>
<organism evidence="1 2">
    <name type="scientific">Trifolium subterraneum</name>
    <name type="common">Subterranean clover</name>
    <dbReference type="NCBI Taxonomy" id="3900"/>
    <lineage>
        <taxon>Eukaryota</taxon>
        <taxon>Viridiplantae</taxon>
        <taxon>Streptophyta</taxon>
        <taxon>Embryophyta</taxon>
        <taxon>Tracheophyta</taxon>
        <taxon>Spermatophyta</taxon>
        <taxon>Magnoliopsida</taxon>
        <taxon>eudicotyledons</taxon>
        <taxon>Gunneridae</taxon>
        <taxon>Pentapetalae</taxon>
        <taxon>rosids</taxon>
        <taxon>fabids</taxon>
        <taxon>Fabales</taxon>
        <taxon>Fabaceae</taxon>
        <taxon>Papilionoideae</taxon>
        <taxon>50 kb inversion clade</taxon>
        <taxon>NPAAA clade</taxon>
        <taxon>Hologalegina</taxon>
        <taxon>IRL clade</taxon>
        <taxon>Trifolieae</taxon>
        <taxon>Trifolium</taxon>
    </lineage>
</organism>
<gene>
    <name evidence="1" type="ORF">TSUD_246550</name>
</gene>
<name>A0A2Z6P7W9_TRISU</name>
<dbReference type="AlphaFoldDB" id="A0A2Z6P7W9"/>
<evidence type="ECO:0000313" key="1">
    <source>
        <dbReference type="EMBL" id="GAU44762.1"/>
    </source>
</evidence>
<sequence length="163" mass="17838">MNKAKIQRKKEFEAASAAFKDRLAYNKEHKIRTPIDIAAEFPILAPPLGNAGCTTPRRIDDNSRLRLTPLCNLALDKYNAENQVLLAASRSLLDGANFVLADILKAAHNSAGNNYITFLAAPEQEEDPSNNNNNSAATTFKARVWKRGSLPPKVFSCAVVKTA</sequence>
<accession>A0A2Z6P7W9</accession>
<evidence type="ECO:0000313" key="2">
    <source>
        <dbReference type="Proteomes" id="UP000242715"/>
    </source>
</evidence>
<dbReference type="EMBL" id="DF974069">
    <property type="protein sequence ID" value="GAU44762.1"/>
    <property type="molecule type" value="Genomic_DNA"/>
</dbReference>
<proteinExistence type="predicted"/>
<dbReference type="Proteomes" id="UP000242715">
    <property type="component" value="Unassembled WGS sequence"/>
</dbReference>
<reference evidence="2" key="1">
    <citation type="journal article" date="2017" name="Front. Plant Sci.">
        <title>Climate Clever Clovers: New Paradigm to Reduce the Environmental Footprint of Ruminants by Breeding Low Methanogenic Forages Utilizing Haplotype Variation.</title>
        <authorList>
            <person name="Kaur P."/>
            <person name="Appels R."/>
            <person name="Bayer P.E."/>
            <person name="Keeble-Gagnere G."/>
            <person name="Wang J."/>
            <person name="Hirakawa H."/>
            <person name="Shirasawa K."/>
            <person name="Vercoe P."/>
            <person name="Stefanova K."/>
            <person name="Durmic Z."/>
            <person name="Nichols P."/>
            <person name="Revell C."/>
            <person name="Isobe S.N."/>
            <person name="Edwards D."/>
            <person name="Erskine W."/>
        </authorList>
    </citation>
    <scope>NUCLEOTIDE SEQUENCE [LARGE SCALE GENOMIC DNA]</scope>
    <source>
        <strain evidence="2">cv. Daliak</strain>
    </source>
</reference>